<evidence type="ECO:0000313" key="2">
    <source>
        <dbReference type="Proteomes" id="UP001159075"/>
    </source>
</evidence>
<comment type="caution">
    <text evidence="1">The sequence shown here is derived from an EMBL/GenBank/DDBJ whole genome shotgun (WGS) entry which is preliminary data.</text>
</comment>
<proteinExistence type="predicted"/>
<evidence type="ECO:0000313" key="1">
    <source>
        <dbReference type="EMBL" id="MDI5832267.1"/>
    </source>
</evidence>
<protein>
    <submittedName>
        <fullName evidence="1">Uncharacterized protein</fullName>
    </submittedName>
</protein>
<dbReference type="EMBL" id="JAOTLW010000011">
    <property type="protein sequence ID" value="MDI5832267.1"/>
    <property type="molecule type" value="Genomic_DNA"/>
</dbReference>
<reference evidence="1 2" key="1">
    <citation type="submission" date="2022-09" db="EMBL/GenBank/DDBJ databases">
        <title>The outer-membrane cytochrome OmcA is essential for infection of Shewanella oneidensis by a zebrafish-associated bacteriophage.</title>
        <authorList>
            <person name="Grenfell A.W."/>
            <person name="Intile P."/>
            <person name="Mcfarlane J."/>
            <person name="Leung D."/>
            <person name="Abdalla K."/>
            <person name="Wold M."/>
            <person name="Kees E."/>
            <person name="Gralnick J."/>
        </authorList>
    </citation>
    <scope>NUCLEOTIDE SEQUENCE [LARGE SCALE GENOMIC DNA]</scope>
    <source>
        <strain evidence="1 2">NF-5</strain>
    </source>
</reference>
<organism evidence="1 2">
    <name type="scientific">Shewanella xiamenensis</name>
    <dbReference type="NCBI Taxonomy" id="332186"/>
    <lineage>
        <taxon>Bacteria</taxon>
        <taxon>Pseudomonadati</taxon>
        <taxon>Pseudomonadota</taxon>
        <taxon>Gammaproteobacteria</taxon>
        <taxon>Alteromonadales</taxon>
        <taxon>Shewanellaceae</taxon>
        <taxon>Shewanella</taxon>
    </lineage>
</organism>
<keyword evidence="2" id="KW-1185">Reference proteome</keyword>
<gene>
    <name evidence="1" type="ORF">ODY93_11875</name>
</gene>
<name>A0ABT6UCV1_9GAMM</name>
<accession>A0ABT6UCV1</accession>
<dbReference type="Proteomes" id="UP001159075">
    <property type="component" value="Unassembled WGS sequence"/>
</dbReference>
<sequence length="63" mass="7541">MKYFILGSRLLIELHYASPCLKHFELVLNEQMFNAIGIRACSRFEIRFCSFWQARARETRNDV</sequence>